<dbReference type="InterPro" id="IPR050248">
    <property type="entry name" value="Polysacc_deacetylase_ArnD"/>
</dbReference>
<sequence length="416" mass="45380">MRSTSVLILLATLAGILSSVEALKEHSHHVKFKRQNPDKSKYPPVLKTPPRSSLPQDWVDALENLQKAGKIPDIPVSTSTDAGIFYPKNLKMSQKEICNWSITGCFGENDVHEAADGVWVVSFDDGPTAASPGLYDFLHSHNQAGTHFMIGSQIVAYMDNAKHALQTQQQLAVHTWSHSLQTTKDNYEVLGELGWTMQIIYDISGRVPKYWRPPQGDVDNRVRAIAEGVFNLTTVMWDAECNDWCIEDNGKSACPGETPGKSQKSVVDAINKALQQPKSPGVMILEHELNKHTVGFFTDYYPRLAGLGWKPLSVPEQLGVNWYHNAVNNDDTPINTTSMLYATVSSAVTKANSTNTNNNNSKVASNGNSNTTGNGNGNGSSKNLLSKSSSSSAQGSVVFFALASVSIAMMLSMMFV</sequence>
<dbReference type="Gene3D" id="3.20.20.370">
    <property type="entry name" value="Glycoside hydrolase/deacetylase"/>
    <property type="match status" value="1"/>
</dbReference>
<dbReference type="GO" id="GO:0006032">
    <property type="term" value="P:chitin catabolic process"/>
    <property type="evidence" value="ECO:0007669"/>
    <property type="project" value="UniProtKB-KW"/>
</dbReference>
<dbReference type="OrthoDB" id="407355at2759"/>
<dbReference type="GO" id="GO:0098552">
    <property type="term" value="C:side of membrane"/>
    <property type="evidence" value="ECO:0007669"/>
    <property type="project" value="UniProtKB-KW"/>
</dbReference>
<evidence type="ECO:0000256" key="4">
    <source>
        <dbReference type="ARBA" id="ARBA00023024"/>
    </source>
</evidence>
<comment type="cofactor">
    <cofactor evidence="1">
        <name>Co(2+)</name>
        <dbReference type="ChEBI" id="CHEBI:48828"/>
    </cofactor>
</comment>
<keyword evidence="15" id="KW-0378">Hydrolase</keyword>
<evidence type="ECO:0000256" key="9">
    <source>
        <dbReference type="ARBA" id="ARBA00024056"/>
    </source>
</evidence>
<evidence type="ECO:0000256" key="12">
    <source>
        <dbReference type="SAM" id="Phobius"/>
    </source>
</evidence>
<keyword evidence="16" id="KW-1185">Reference proteome</keyword>
<keyword evidence="13" id="KW-0732">Signal</keyword>
<keyword evidence="12" id="KW-0812">Transmembrane</keyword>
<evidence type="ECO:0000256" key="11">
    <source>
        <dbReference type="SAM" id="MobiDB-lite"/>
    </source>
</evidence>
<dbReference type="InterPro" id="IPR011330">
    <property type="entry name" value="Glyco_hydro/deAcase_b/a-brl"/>
</dbReference>
<proteinExistence type="predicted"/>
<feature type="domain" description="NodB homology" evidence="14">
    <location>
        <begin position="117"/>
        <end position="312"/>
    </location>
</feature>
<evidence type="ECO:0000256" key="2">
    <source>
        <dbReference type="ARBA" id="ARBA00004609"/>
    </source>
</evidence>
<dbReference type="SUPFAM" id="SSF88713">
    <property type="entry name" value="Glycoside hydrolase/deacetylase"/>
    <property type="match status" value="1"/>
</dbReference>
<dbReference type="InterPro" id="IPR002509">
    <property type="entry name" value="NODB_dom"/>
</dbReference>
<evidence type="ECO:0000256" key="13">
    <source>
        <dbReference type="SAM" id="SignalP"/>
    </source>
</evidence>
<feature type="transmembrane region" description="Helical" evidence="12">
    <location>
        <begin position="397"/>
        <end position="415"/>
    </location>
</feature>
<dbReference type="InParanoid" id="A0A316VDR4"/>
<evidence type="ECO:0000256" key="7">
    <source>
        <dbReference type="ARBA" id="ARBA00023288"/>
    </source>
</evidence>
<keyword evidence="12" id="KW-1133">Transmembrane helix</keyword>
<evidence type="ECO:0000256" key="10">
    <source>
        <dbReference type="ARBA" id="ARBA00048494"/>
    </source>
</evidence>
<dbReference type="GeneID" id="37024546"/>
<keyword evidence="5" id="KW-0119">Carbohydrate metabolism</keyword>
<gene>
    <name evidence="15" type="ORF">FA14DRAFT_72245</name>
</gene>
<evidence type="ECO:0000313" key="15">
    <source>
        <dbReference type="EMBL" id="PWN34413.1"/>
    </source>
</evidence>
<evidence type="ECO:0000256" key="3">
    <source>
        <dbReference type="ARBA" id="ARBA00022622"/>
    </source>
</evidence>
<evidence type="ECO:0000256" key="1">
    <source>
        <dbReference type="ARBA" id="ARBA00001941"/>
    </source>
</evidence>
<protein>
    <recommendedName>
        <fullName evidence="9">chitin deacetylase</fullName>
        <ecNumber evidence="9">3.5.1.41</ecNumber>
    </recommendedName>
</protein>
<feature type="region of interest" description="Disordered" evidence="11">
    <location>
        <begin position="28"/>
        <end position="53"/>
    </location>
</feature>
<dbReference type="PANTHER" id="PTHR10587">
    <property type="entry name" value="GLYCOSYL TRANSFERASE-RELATED"/>
    <property type="match status" value="1"/>
</dbReference>
<dbReference type="PROSITE" id="PS51677">
    <property type="entry name" value="NODB"/>
    <property type="match status" value="1"/>
</dbReference>
<evidence type="ECO:0000256" key="8">
    <source>
        <dbReference type="ARBA" id="ARBA00023326"/>
    </source>
</evidence>
<accession>A0A316VDR4</accession>
<dbReference type="PANTHER" id="PTHR10587:SF135">
    <property type="entry name" value="CHITIN DEACETYLASE 3"/>
    <property type="match status" value="1"/>
</dbReference>
<dbReference type="EC" id="3.5.1.41" evidence="9"/>
<evidence type="ECO:0000256" key="5">
    <source>
        <dbReference type="ARBA" id="ARBA00023277"/>
    </source>
</evidence>
<reference evidence="15 16" key="1">
    <citation type="journal article" date="2018" name="Mol. Biol. Evol.">
        <title>Broad Genomic Sampling Reveals a Smut Pathogenic Ancestry of the Fungal Clade Ustilaginomycotina.</title>
        <authorList>
            <person name="Kijpornyongpan T."/>
            <person name="Mondo S.J."/>
            <person name="Barry K."/>
            <person name="Sandor L."/>
            <person name="Lee J."/>
            <person name="Lipzen A."/>
            <person name="Pangilinan J."/>
            <person name="LaButti K."/>
            <person name="Hainaut M."/>
            <person name="Henrissat B."/>
            <person name="Grigoriev I.V."/>
            <person name="Spatafora J.W."/>
            <person name="Aime M.C."/>
        </authorList>
    </citation>
    <scope>NUCLEOTIDE SEQUENCE [LARGE SCALE GENOMIC DNA]</scope>
    <source>
        <strain evidence="15 16">MCA 3882</strain>
    </source>
</reference>
<keyword evidence="3" id="KW-0336">GPI-anchor</keyword>
<dbReference type="GO" id="GO:0009272">
    <property type="term" value="P:fungal-type cell wall biogenesis"/>
    <property type="evidence" value="ECO:0007669"/>
    <property type="project" value="UniProtKB-ARBA"/>
</dbReference>
<dbReference type="Proteomes" id="UP000245771">
    <property type="component" value="Unassembled WGS sequence"/>
</dbReference>
<name>A0A316VDR4_9BASI</name>
<dbReference type="AlphaFoldDB" id="A0A316VDR4"/>
<keyword evidence="12" id="KW-0472">Membrane</keyword>
<keyword evidence="8" id="KW-0624">Polysaccharide degradation</keyword>
<feature type="region of interest" description="Disordered" evidence="11">
    <location>
        <begin position="351"/>
        <end position="387"/>
    </location>
</feature>
<dbReference type="GO" id="GO:0000272">
    <property type="term" value="P:polysaccharide catabolic process"/>
    <property type="evidence" value="ECO:0007669"/>
    <property type="project" value="UniProtKB-KW"/>
</dbReference>
<dbReference type="STRING" id="1280837.A0A316VDR4"/>
<keyword evidence="4" id="KW-0146">Chitin degradation</keyword>
<evidence type="ECO:0000259" key="14">
    <source>
        <dbReference type="PROSITE" id="PS51677"/>
    </source>
</evidence>
<evidence type="ECO:0000256" key="6">
    <source>
        <dbReference type="ARBA" id="ARBA00023285"/>
    </source>
</evidence>
<keyword evidence="7" id="KW-0449">Lipoprotein</keyword>
<dbReference type="Pfam" id="PF01522">
    <property type="entry name" value="Polysacc_deac_1"/>
    <property type="match status" value="1"/>
</dbReference>
<comment type="catalytic activity">
    <reaction evidence="10">
        <text>[(1-&gt;4)-N-acetyl-beta-D-glucosaminyl](n) + n H2O = chitosan + n acetate</text>
        <dbReference type="Rhea" id="RHEA:10464"/>
        <dbReference type="Rhea" id="RHEA-COMP:9593"/>
        <dbReference type="Rhea" id="RHEA-COMP:9597"/>
        <dbReference type="ChEBI" id="CHEBI:15377"/>
        <dbReference type="ChEBI" id="CHEBI:17029"/>
        <dbReference type="ChEBI" id="CHEBI:30089"/>
        <dbReference type="ChEBI" id="CHEBI:57704"/>
        <dbReference type="EC" id="3.5.1.41"/>
    </reaction>
    <physiologicalReaction direction="left-to-right" evidence="10">
        <dbReference type="Rhea" id="RHEA:10465"/>
    </physiologicalReaction>
</comment>
<dbReference type="GO" id="GO:0005886">
    <property type="term" value="C:plasma membrane"/>
    <property type="evidence" value="ECO:0007669"/>
    <property type="project" value="UniProtKB-SubCell"/>
</dbReference>
<feature type="chain" id="PRO_5016349134" description="chitin deacetylase" evidence="13">
    <location>
        <begin position="23"/>
        <end position="416"/>
    </location>
</feature>
<dbReference type="EMBL" id="KZ819604">
    <property type="protein sequence ID" value="PWN34413.1"/>
    <property type="molecule type" value="Genomic_DNA"/>
</dbReference>
<evidence type="ECO:0000313" key="16">
    <source>
        <dbReference type="Proteomes" id="UP000245771"/>
    </source>
</evidence>
<keyword evidence="3" id="KW-0325">Glycoprotein</keyword>
<organism evidence="15 16">
    <name type="scientific">Meira miltonrushii</name>
    <dbReference type="NCBI Taxonomy" id="1280837"/>
    <lineage>
        <taxon>Eukaryota</taxon>
        <taxon>Fungi</taxon>
        <taxon>Dikarya</taxon>
        <taxon>Basidiomycota</taxon>
        <taxon>Ustilaginomycotina</taxon>
        <taxon>Exobasidiomycetes</taxon>
        <taxon>Exobasidiales</taxon>
        <taxon>Brachybasidiaceae</taxon>
        <taxon>Meira</taxon>
    </lineage>
</organism>
<dbReference type="GO" id="GO:0004099">
    <property type="term" value="F:chitin deacetylase activity"/>
    <property type="evidence" value="ECO:0007669"/>
    <property type="project" value="UniProtKB-EC"/>
</dbReference>
<comment type="subcellular location">
    <subcellularLocation>
        <location evidence="2">Cell membrane</location>
        <topology evidence="2">Lipid-anchor</topology>
        <topology evidence="2">GPI-anchor</topology>
    </subcellularLocation>
</comment>
<feature type="signal peptide" evidence="13">
    <location>
        <begin position="1"/>
        <end position="22"/>
    </location>
</feature>
<dbReference type="RefSeq" id="XP_025354715.1">
    <property type="nucleotide sequence ID" value="XM_025502765.1"/>
</dbReference>
<keyword evidence="6" id="KW-0170">Cobalt</keyword>